<organism evidence="2 3">
    <name type="scientific">Aldrovandia affinis</name>
    <dbReference type="NCBI Taxonomy" id="143900"/>
    <lineage>
        <taxon>Eukaryota</taxon>
        <taxon>Metazoa</taxon>
        <taxon>Chordata</taxon>
        <taxon>Craniata</taxon>
        <taxon>Vertebrata</taxon>
        <taxon>Euteleostomi</taxon>
        <taxon>Actinopterygii</taxon>
        <taxon>Neopterygii</taxon>
        <taxon>Teleostei</taxon>
        <taxon>Notacanthiformes</taxon>
        <taxon>Halosauridae</taxon>
        <taxon>Aldrovandia</taxon>
    </lineage>
</organism>
<feature type="region of interest" description="Disordered" evidence="1">
    <location>
        <begin position="74"/>
        <end position="128"/>
    </location>
</feature>
<feature type="region of interest" description="Disordered" evidence="1">
    <location>
        <begin position="1"/>
        <end position="42"/>
    </location>
</feature>
<accession>A0AAD7RX99</accession>
<name>A0AAD7RX99_9TELE</name>
<protein>
    <submittedName>
        <fullName evidence="2">Uncharacterized protein</fullName>
    </submittedName>
</protein>
<dbReference type="Proteomes" id="UP001221898">
    <property type="component" value="Unassembled WGS sequence"/>
</dbReference>
<dbReference type="AlphaFoldDB" id="A0AAD7RX99"/>
<evidence type="ECO:0000256" key="1">
    <source>
        <dbReference type="SAM" id="MobiDB-lite"/>
    </source>
</evidence>
<sequence length="168" mass="18416">MMITWPTAAGTLPGPPDSSSLHSDLVKGKPEQTHSCESRSTDFPTYEKPKWHFNVDHRIEGLGRQSKLTVTVTVPPPQSQLKAVNSGAEHLCPRVDSGDQPSGLSRGDAEDKSQHVQTEGAQLGPGTQATTENVSVLWLCLISAAWKINTLLEIRRAERRLRVTRKGE</sequence>
<gene>
    <name evidence="2" type="ORF">AAFF_G00079000</name>
</gene>
<evidence type="ECO:0000313" key="3">
    <source>
        <dbReference type="Proteomes" id="UP001221898"/>
    </source>
</evidence>
<feature type="compositionally biased region" description="Polar residues" evidence="1">
    <location>
        <begin position="115"/>
        <end position="128"/>
    </location>
</feature>
<dbReference type="EMBL" id="JAINUG010000149">
    <property type="protein sequence ID" value="KAJ8392094.1"/>
    <property type="molecule type" value="Genomic_DNA"/>
</dbReference>
<feature type="compositionally biased region" description="Basic and acidic residues" evidence="1">
    <location>
        <begin position="24"/>
        <end position="42"/>
    </location>
</feature>
<proteinExistence type="predicted"/>
<comment type="caution">
    <text evidence="2">The sequence shown here is derived from an EMBL/GenBank/DDBJ whole genome shotgun (WGS) entry which is preliminary data.</text>
</comment>
<keyword evidence="3" id="KW-1185">Reference proteome</keyword>
<evidence type="ECO:0000313" key="2">
    <source>
        <dbReference type="EMBL" id="KAJ8392094.1"/>
    </source>
</evidence>
<reference evidence="2" key="1">
    <citation type="journal article" date="2023" name="Science">
        <title>Genome structures resolve the early diversification of teleost fishes.</title>
        <authorList>
            <person name="Parey E."/>
            <person name="Louis A."/>
            <person name="Montfort J."/>
            <person name="Bouchez O."/>
            <person name="Roques C."/>
            <person name="Iampietro C."/>
            <person name="Lluch J."/>
            <person name="Castinel A."/>
            <person name="Donnadieu C."/>
            <person name="Desvignes T."/>
            <person name="Floi Bucao C."/>
            <person name="Jouanno E."/>
            <person name="Wen M."/>
            <person name="Mejri S."/>
            <person name="Dirks R."/>
            <person name="Jansen H."/>
            <person name="Henkel C."/>
            <person name="Chen W.J."/>
            <person name="Zahm M."/>
            <person name="Cabau C."/>
            <person name="Klopp C."/>
            <person name="Thompson A.W."/>
            <person name="Robinson-Rechavi M."/>
            <person name="Braasch I."/>
            <person name="Lecointre G."/>
            <person name="Bobe J."/>
            <person name="Postlethwait J.H."/>
            <person name="Berthelot C."/>
            <person name="Roest Crollius H."/>
            <person name="Guiguen Y."/>
        </authorList>
    </citation>
    <scope>NUCLEOTIDE SEQUENCE</scope>
    <source>
        <strain evidence="2">NC1722</strain>
    </source>
</reference>